<comment type="cofactor">
    <cofactor evidence="1">
        <name>Mg(2+)</name>
        <dbReference type="ChEBI" id="CHEBI:18420"/>
    </cofactor>
</comment>
<dbReference type="GO" id="GO:0016787">
    <property type="term" value="F:hydrolase activity"/>
    <property type="evidence" value="ECO:0007669"/>
    <property type="project" value="UniProtKB-KW"/>
</dbReference>
<evidence type="ECO:0000256" key="1">
    <source>
        <dbReference type="ARBA" id="ARBA00001946"/>
    </source>
</evidence>
<evidence type="ECO:0000259" key="3">
    <source>
        <dbReference type="PROSITE" id="PS51462"/>
    </source>
</evidence>
<dbReference type="Pfam" id="PF00293">
    <property type="entry name" value="NUDIX"/>
    <property type="match status" value="1"/>
</dbReference>
<accession>A0ABP3GGP5</accession>
<evidence type="ECO:0000313" key="4">
    <source>
        <dbReference type="EMBL" id="GAA0343380.1"/>
    </source>
</evidence>
<sequence length="155" mass="17955">MDVVFKTEQAVFNYRVVGVLIQDGHVLIHRAVNDSTWSLPGGRVAIAEDSKASLKREFIEELDVNIKIDKLLWVVENFFTYDDRKFHEIGFYYSIELDGDNTGFDQQPFHGVEGERLIYQWVPIEQLESVPLYPEFLRTALKNVPEQTGHLVVKQ</sequence>
<dbReference type="PANTHER" id="PTHR43046">
    <property type="entry name" value="GDP-MANNOSE MANNOSYL HYDROLASE"/>
    <property type="match status" value="1"/>
</dbReference>
<comment type="caution">
    <text evidence="4">The sequence shown here is derived from an EMBL/GenBank/DDBJ whole genome shotgun (WGS) entry which is preliminary data.</text>
</comment>
<dbReference type="InterPro" id="IPR000086">
    <property type="entry name" value="NUDIX_hydrolase_dom"/>
</dbReference>
<dbReference type="Proteomes" id="UP001500782">
    <property type="component" value="Unassembled WGS sequence"/>
</dbReference>
<evidence type="ECO:0000256" key="2">
    <source>
        <dbReference type="ARBA" id="ARBA00022801"/>
    </source>
</evidence>
<dbReference type="InterPro" id="IPR015797">
    <property type="entry name" value="NUDIX_hydrolase-like_dom_sf"/>
</dbReference>
<feature type="domain" description="Nudix hydrolase" evidence="3">
    <location>
        <begin position="6"/>
        <end position="146"/>
    </location>
</feature>
<dbReference type="EMBL" id="BAAADJ010000062">
    <property type="protein sequence ID" value="GAA0343380.1"/>
    <property type="molecule type" value="Genomic_DNA"/>
</dbReference>
<dbReference type="RefSeq" id="WP_343802567.1">
    <property type="nucleotide sequence ID" value="NZ_BAAADJ010000062.1"/>
</dbReference>
<proteinExistence type="predicted"/>
<organism evidence="4 5">
    <name type="scientific">Bacillus carboniphilus</name>
    <dbReference type="NCBI Taxonomy" id="86663"/>
    <lineage>
        <taxon>Bacteria</taxon>
        <taxon>Bacillati</taxon>
        <taxon>Bacillota</taxon>
        <taxon>Bacilli</taxon>
        <taxon>Bacillales</taxon>
        <taxon>Bacillaceae</taxon>
        <taxon>Bacillus</taxon>
    </lineage>
</organism>
<dbReference type="PROSITE" id="PS51462">
    <property type="entry name" value="NUDIX"/>
    <property type="match status" value="1"/>
</dbReference>
<keyword evidence="2 4" id="KW-0378">Hydrolase</keyword>
<protein>
    <submittedName>
        <fullName evidence="4">NUDIX hydrolase</fullName>
    </submittedName>
</protein>
<dbReference type="SUPFAM" id="SSF55811">
    <property type="entry name" value="Nudix"/>
    <property type="match status" value="1"/>
</dbReference>
<reference evidence="5" key="1">
    <citation type="journal article" date="2019" name="Int. J. Syst. Evol. Microbiol.">
        <title>The Global Catalogue of Microorganisms (GCM) 10K type strain sequencing project: providing services to taxonomists for standard genome sequencing and annotation.</title>
        <authorList>
            <consortium name="The Broad Institute Genomics Platform"/>
            <consortium name="The Broad Institute Genome Sequencing Center for Infectious Disease"/>
            <person name="Wu L."/>
            <person name="Ma J."/>
        </authorList>
    </citation>
    <scope>NUCLEOTIDE SEQUENCE [LARGE SCALE GENOMIC DNA]</scope>
    <source>
        <strain evidence="5">JCM 9731</strain>
    </source>
</reference>
<name>A0ABP3GGP5_9BACI</name>
<gene>
    <name evidence="4" type="ORF">GCM10008967_37280</name>
</gene>
<dbReference type="Gene3D" id="3.90.79.10">
    <property type="entry name" value="Nucleoside Triphosphate Pyrophosphohydrolase"/>
    <property type="match status" value="1"/>
</dbReference>
<dbReference type="CDD" id="cd04688">
    <property type="entry name" value="NUDIX_Hydrolase"/>
    <property type="match status" value="1"/>
</dbReference>
<evidence type="ECO:0000313" key="5">
    <source>
        <dbReference type="Proteomes" id="UP001500782"/>
    </source>
</evidence>
<dbReference type="PANTHER" id="PTHR43046:SF14">
    <property type="entry name" value="MUTT_NUDIX FAMILY PROTEIN"/>
    <property type="match status" value="1"/>
</dbReference>
<keyword evidence="5" id="KW-1185">Reference proteome</keyword>